<evidence type="ECO:0000313" key="2">
    <source>
        <dbReference type="Proteomes" id="UP000034588"/>
    </source>
</evidence>
<evidence type="ECO:0000313" key="1">
    <source>
        <dbReference type="EMBL" id="KKW10194.1"/>
    </source>
</evidence>
<name>A0A0G1YV22_9BACT</name>
<proteinExistence type="predicted"/>
<comment type="caution">
    <text evidence="1">The sequence shown here is derived from an EMBL/GenBank/DDBJ whole genome shotgun (WGS) entry which is preliminary data.</text>
</comment>
<reference evidence="1 2" key="1">
    <citation type="journal article" date="2015" name="Nature">
        <title>rRNA introns, odd ribosomes, and small enigmatic genomes across a large radiation of phyla.</title>
        <authorList>
            <person name="Brown C.T."/>
            <person name="Hug L.A."/>
            <person name="Thomas B.C."/>
            <person name="Sharon I."/>
            <person name="Castelle C.J."/>
            <person name="Singh A."/>
            <person name="Wilkins M.J."/>
            <person name="Williams K.H."/>
            <person name="Banfield J.F."/>
        </authorList>
    </citation>
    <scope>NUCLEOTIDE SEQUENCE [LARGE SCALE GENOMIC DNA]</scope>
</reference>
<organism evidence="1 2">
    <name type="scientific">Candidatus Gottesmanbacteria bacterium GW2011_GWB1_49_7</name>
    <dbReference type="NCBI Taxonomy" id="1618448"/>
    <lineage>
        <taxon>Bacteria</taxon>
        <taxon>Candidatus Gottesmaniibacteriota</taxon>
    </lineage>
</organism>
<dbReference type="EMBL" id="LCQD01000045">
    <property type="protein sequence ID" value="KKW10194.1"/>
    <property type="molecule type" value="Genomic_DNA"/>
</dbReference>
<accession>A0A0G1YV22</accession>
<protein>
    <submittedName>
        <fullName evidence="1">Uncharacterized protein</fullName>
    </submittedName>
</protein>
<dbReference type="AlphaFoldDB" id="A0A0G1YV22"/>
<dbReference type="Proteomes" id="UP000034588">
    <property type="component" value="Unassembled WGS sequence"/>
</dbReference>
<sequence>MSSSISEDDWNRICWYLENHYDISIPKDEFSPSYRVCFAPDGRQCMELKATDLRTGQEYLLTTGYDSAPTSKNAGLNWAFDQVKLIVNLFMSIHTPSWIEELKL</sequence>
<gene>
    <name evidence="1" type="ORF">UY48_C0045G0005</name>
</gene>